<dbReference type="InterPro" id="IPR054278">
    <property type="entry name" value="DUF7012"/>
</dbReference>
<evidence type="ECO:0008006" key="4">
    <source>
        <dbReference type="Google" id="ProtNLM"/>
    </source>
</evidence>
<evidence type="ECO:0000259" key="2">
    <source>
        <dbReference type="Pfam" id="PF22792"/>
    </source>
</evidence>
<dbReference type="Pfam" id="PF22792">
    <property type="entry name" value="DUF7012"/>
    <property type="match status" value="1"/>
</dbReference>
<proteinExistence type="predicted"/>
<evidence type="ECO:0000313" key="3">
    <source>
        <dbReference type="EMBL" id="OIQ93584.1"/>
    </source>
</evidence>
<feature type="domain" description="T6SS Transcription factor RovC-like DNA binding" evidence="1">
    <location>
        <begin position="101"/>
        <end position="209"/>
    </location>
</feature>
<organism evidence="3">
    <name type="scientific">mine drainage metagenome</name>
    <dbReference type="NCBI Taxonomy" id="410659"/>
    <lineage>
        <taxon>unclassified sequences</taxon>
        <taxon>metagenomes</taxon>
        <taxon>ecological metagenomes</taxon>
    </lineage>
</organism>
<gene>
    <name evidence="3" type="ORF">GALL_244320</name>
</gene>
<sequence>MLKPPRPHWRAAGGCAFVHDPDRPAAQEPVFWRPEIFPGTVIVALAPQGYEARKPLALPNLTPFAADRRGGPEYHAVLTDPDGEHYLWRPDGDRSRCLAVILPLDDISDLRYEAIGRFLRRLRGRSGGPLPTGLQLTPMRRARLIQLLHALDYRLTGAGPREIAAALVDKDAAILPAIEWKSSAARRKANRLIRDAQALMNGGYRKLLRGG</sequence>
<dbReference type="AlphaFoldDB" id="A0A1J5RBX0"/>
<dbReference type="EMBL" id="MLJW01000204">
    <property type="protein sequence ID" value="OIQ93584.1"/>
    <property type="molecule type" value="Genomic_DNA"/>
</dbReference>
<accession>A0A1J5RBX0</accession>
<feature type="domain" description="DUF7012" evidence="2">
    <location>
        <begin position="40"/>
        <end position="94"/>
    </location>
</feature>
<protein>
    <recommendedName>
        <fullName evidence="4">DUF2285 domain-containing protein</fullName>
    </recommendedName>
</protein>
<reference evidence="3" key="1">
    <citation type="submission" date="2016-10" db="EMBL/GenBank/DDBJ databases">
        <title>Sequence of Gallionella enrichment culture.</title>
        <authorList>
            <person name="Poehlein A."/>
            <person name="Muehling M."/>
            <person name="Daniel R."/>
        </authorList>
    </citation>
    <scope>NUCLEOTIDE SEQUENCE</scope>
</reference>
<comment type="caution">
    <text evidence="3">The sequence shown here is derived from an EMBL/GenBank/DDBJ whole genome shotgun (WGS) entry which is preliminary data.</text>
</comment>
<dbReference type="Pfam" id="PF10074">
    <property type="entry name" value="RovC_DNA-bd"/>
    <property type="match status" value="1"/>
</dbReference>
<dbReference type="InterPro" id="IPR018754">
    <property type="entry name" value="RovC-like_DNA-bd"/>
</dbReference>
<name>A0A1J5RBX0_9ZZZZ</name>
<evidence type="ECO:0000259" key="1">
    <source>
        <dbReference type="Pfam" id="PF10074"/>
    </source>
</evidence>